<dbReference type="InterPro" id="IPR038532">
    <property type="entry name" value="NDUFS4-like_sf"/>
</dbReference>
<dbReference type="Gene3D" id="3.30.160.190">
    <property type="entry name" value="atu1810 like domain"/>
    <property type="match status" value="1"/>
</dbReference>
<dbReference type="AlphaFoldDB" id="A0A1M5PT72"/>
<keyword evidence="8" id="KW-1185">Reference proteome</keyword>
<dbReference type="RefSeq" id="WP_073058727.1">
    <property type="nucleotide sequence ID" value="NZ_FQUP01000012.1"/>
</dbReference>
<dbReference type="OrthoDB" id="9799572at2"/>
<dbReference type="GO" id="GO:0022900">
    <property type="term" value="P:electron transport chain"/>
    <property type="evidence" value="ECO:0007669"/>
    <property type="project" value="InterPro"/>
</dbReference>
<gene>
    <name evidence="7" type="ORF">SAMN02745157_0231</name>
</gene>
<evidence type="ECO:0000256" key="1">
    <source>
        <dbReference type="ARBA" id="ARBA00004370"/>
    </source>
</evidence>
<evidence type="ECO:0000256" key="6">
    <source>
        <dbReference type="ARBA" id="ARBA00023136"/>
    </source>
</evidence>
<keyword evidence="6" id="KW-0472">Membrane</keyword>
<keyword evidence="4" id="KW-0809">Transit peptide</keyword>
<evidence type="ECO:0000256" key="3">
    <source>
        <dbReference type="ARBA" id="ARBA00022660"/>
    </source>
</evidence>
<dbReference type="Proteomes" id="UP000184485">
    <property type="component" value="Unassembled WGS sequence"/>
</dbReference>
<dbReference type="InterPro" id="IPR006885">
    <property type="entry name" value="NADH_UbQ_FeS_4_mit-like"/>
</dbReference>
<evidence type="ECO:0000313" key="8">
    <source>
        <dbReference type="Proteomes" id="UP000184485"/>
    </source>
</evidence>
<evidence type="ECO:0000313" key="7">
    <source>
        <dbReference type="EMBL" id="SHH04736.1"/>
    </source>
</evidence>
<name>A0A1M5PT72_9HYPH</name>
<dbReference type="Pfam" id="PF04800">
    <property type="entry name" value="NDUS4"/>
    <property type="match status" value="1"/>
</dbReference>
<evidence type="ECO:0000256" key="5">
    <source>
        <dbReference type="ARBA" id="ARBA00022982"/>
    </source>
</evidence>
<accession>A0A1M5PT72</accession>
<protein>
    <submittedName>
        <fullName evidence="7">ETC complex I subunit conserved region</fullName>
    </submittedName>
</protein>
<dbReference type="PANTHER" id="PTHR12219:SF8">
    <property type="entry name" value="NADH DEHYDROGENASE [UBIQUINONE] IRON-SULFUR PROTEIN 4, MITOCHONDRIAL"/>
    <property type="match status" value="1"/>
</dbReference>
<evidence type="ECO:0000256" key="2">
    <source>
        <dbReference type="ARBA" id="ARBA00022448"/>
    </source>
</evidence>
<dbReference type="PANTHER" id="PTHR12219">
    <property type="entry name" value="NADH-UBIQUINONE OXIDOREDUCTASE"/>
    <property type="match status" value="1"/>
</dbReference>
<organism evidence="7 8">
    <name type="scientific">Kaistia soli DSM 19436</name>
    <dbReference type="NCBI Taxonomy" id="1122133"/>
    <lineage>
        <taxon>Bacteria</taxon>
        <taxon>Pseudomonadati</taxon>
        <taxon>Pseudomonadota</taxon>
        <taxon>Alphaproteobacteria</taxon>
        <taxon>Hyphomicrobiales</taxon>
        <taxon>Kaistiaceae</taxon>
        <taxon>Kaistia</taxon>
    </lineage>
</organism>
<keyword evidence="5" id="KW-0249">Electron transport</keyword>
<evidence type="ECO:0000256" key="4">
    <source>
        <dbReference type="ARBA" id="ARBA00022946"/>
    </source>
</evidence>
<dbReference type="STRING" id="1122133.SAMN02745157_0231"/>
<keyword evidence="3" id="KW-0679">Respiratory chain</keyword>
<proteinExistence type="predicted"/>
<comment type="subcellular location">
    <subcellularLocation>
        <location evidence="1">Membrane</location>
    </subcellularLocation>
</comment>
<dbReference type="GO" id="GO:0016020">
    <property type="term" value="C:membrane"/>
    <property type="evidence" value="ECO:0007669"/>
    <property type="project" value="UniProtKB-SubCell"/>
</dbReference>
<dbReference type="EMBL" id="FQUP01000012">
    <property type="protein sequence ID" value="SHH04736.1"/>
    <property type="molecule type" value="Genomic_DNA"/>
</dbReference>
<reference evidence="7 8" key="1">
    <citation type="submission" date="2016-11" db="EMBL/GenBank/DDBJ databases">
        <authorList>
            <person name="Jaros S."/>
            <person name="Januszkiewicz K."/>
            <person name="Wedrychowicz H."/>
        </authorList>
    </citation>
    <scope>NUCLEOTIDE SEQUENCE [LARGE SCALE GENOMIC DNA]</scope>
    <source>
        <strain evidence="7 8">DSM 19436</strain>
    </source>
</reference>
<keyword evidence="2" id="KW-0813">Transport</keyword>
<sequence>MVARIFKPARNAMQSGKAKTDRWMLTYEPEVPLAVEPLMGYTSSADMKRQIKLHFDTQEEAVAYAQKNGIPYRVFEPHTDTRKKISYSDNFRYGRLQSWTH</sequence>